<sequence>MNRLLIISILSAALMTSCGHSGPDGQGSSREAEARDHGTELHDHESEGHDHASENHTGHDHEEKEHDHAGEIAFTKEQAARTDFELLTVEPAPFRDVIETSGRILAAQGDEAAVAAPVSGIVSFADKKLSDGAAVSRGETLFTISSKEIAEGDYEQRIRSAYTQAETAFRRAEKLIGDRIITQTEYEQARLAYENAKTAYDALASKSSAKGTRATAPIGGFIKSLSVGEGDYVTVGQSLATVSQNRKLVLRAEVSQKYAGRLRAVTSANFETPYDGRVYSLAEMGGRLLSVGKGSDGTSAYIPVTFEFNNGGEVIPGSFVEVFLLSAPRPETLAVPLSAVTEDQGVYSVFVQLDPETYVKREVKLGASDGTRVQILEGLSPGETIVSRGVAQVKMASFSGAIPGHTHSH</sequence>
<evidence type="ECO:0000256" key="2">
    <source>
        <dbReference type="ARBA" id="ARBA00022448"/>
    </source>
</evidence>
<dbReference type="Gene3D" id="2.40.420.20">
    <property type="match status" value="1"/>
</dbReference>
<keyword evidence="6" id="KW-1185">Reference proteome</keyword>
<proteinExistence type="inferred from homology"/>
<protein>
    <submittedName>
        <fullName evidence="5">Efflux RND transporter periplasmic adaptor subunit</fullName>
    </submittedName>
</protein>
<dbReference type="RefSeq" id="WP_026089513.1">
    <property type="nucleotide sequence ID" value="NZ_CAPH01000006.1"/>
</dbReference>
<dbReference type="Gene3D" id="2.40.30.170">
    <property type="match status" value="1"/>
</dbReference>
<dbReference type="SUPFAM" id="SSF111369">
    <property type="entry name" value="HlyD-like secretion proteins"/>
    <property type="match status" value="1"/>
</dbReference>
<comment type="similarity">
    <text evidence="1">Belongs to the membrane fusion protein (MFP) (TC 8.A.1) family.</text>
</comment>
<dbReference type="Proteomes" id="UP001059295">
    <property type="component" value="Chromosome"/>
</dbReference>
<dbReference type="PROSITE" id="PS51257">
    <property type="entry name" value="PROKAR_LIPOPROTEIN"/>
    <property type="match status" value="1"/>
</dbReference>
<dbReference type="InterPro" id="IPR006143">
    <property type="entry name" value="RND_pump_MFP"/>
</dbReference>
<dbReference type="InterPro" id="IPR058649">
    <property type="entry name" value="CzcB_C"/>
</dbReference>
<feature type="region of interest" description="Disordered" evidence="3">
    <location>
        <begin position="18"/>
        <end position="66"/>
    </location>
</feature>
<organism evidence="5 6">
    <name type="scientific">Alistipes ihumii AP11</name>
    <dbReference type="NCBI Taxonomy" id="1211813"/>
    <lineage>
        <taxon>Bacteria</taxon>
        <taxon>Pseudomonadati</taxon>
        <taxon>Bacteroidota</taxon>
        <taxon>Bacteroidia</taxon>
        <taxon>Bacteroidales</taxon>
        <taxon>Rikenellaceae</taxon>
        <taxon>Alistipes</taxon>
    </lineage>
</organism>
<accession>A0ABY5V076</accession>
<dbReference type="Gene3D" id="2.40.50.100">
    <property type="match status" value="1"/>
</dbReference>
<dbReference type="InterPro" id="IPR051909">
    <property type="entry name" value="MFP_Cation_Efflux"/>
</dbReference>
<evidence type="ECO:0000256" key="3">
    <source>
        <dbReference type="SAM" id="MobiDB-lite"/>
    </source>
</evidence>
<evidence type="ECO:0000256" key="1">
    <source>
        <dbReference type="ARBA" id="ARBA00009477"/>
    </source>
</evidence>
<gene>
    <name evidence="5" type="ORF">NQ491_01870</name>
</gene>
<evidence type="ECO:0000313" key="6">
    <source>
        <dbReference type="Proteomes" id="UP001059295"/>
    </source>
</evidence>
<evidence type="ECO:0000313" key="5">
    <source>
        <dbReference type="EMBL" id="UWN57547.1"/>
    </source>
</evidence>
<dbReference type="PANTHER" id="PTHR30097">
    <property type="entry name" value="CATION EFFLUX SYSTEM PROTEIN CUSB"/>
    <property type="match status" value="1"/>
</dbReference>
<feature type="domain" description="CzcB-like C-terminal circularly permuted SH3-like" evidence="4">
    <location>
        <begin position="333"/>
        <end position="389"/>
    </location>
</feature>
<dbReference type="PANTHER" id="PTHR30097:SF4">
    <property type="entry name" value="SLR6042 PROTEIN"/>
    <property type="match status" value="1"/>
</dbReference>
<dbReference type="EMBL" id="CP102294">
    <property type="protein sequence ID" value="UWN57547.1"/>
    <property type="molecule type" value="Genomic_DNA"/>
</dbReference>
<dbReference type="GeneID" id="82890442"/>
<dbReference type="NCBIfam" id="TIGR01730">
    <property type="entry name" value="RND_mfp"/>
    <property type="match status" value="1"/>
</dbReference>
<feature type="compositionally biased region" description="Basic and acidic residues" evidence="3">
    <location>
        <begin position="30"/>
        <end position="66"/>
    </location>
</feature>
<name>A0ABY5V076_9BACT</name>
<dbReference type="Gene3D" id="1.10.287.470">
    <property type="entry name" value="Helix hairpin bin"/>
    <property type="match status" value="1"/>
</dbReference>
<evidence type="ECO:0000259" key="4">
    <source>
        <dbReference type="Pfam" id="PF25975"/>
    </source>
</evidence>
<dbReference type="Pfam" id="PF25975">
    <property type="entry name" value="CzcB_C"/>
    <property type="match status" value="1"/>
</dbReference>
<reference evidence="5" key="1">
    <citation type="journal article" date="2022" name="Cell">
        <title>Design, construction, and in vivo augmentation of a complex gut microbiome.</title>
        <authorList>
            <person name="Cheng A.G."/>
            <person name="Ho P.Y."/>
            <person name="Aranda-Diaz A."/>
            <person name="Jain S."/>
            <person name="Yu F.B."/>
            <person name="Meng X."/>
            <person name="Wang M."/>
            <person name="Iakiviak M."/>
            <person name="Nagashima K."/>
            <person name="Zhao A."/>
            <person name="Murugkar P."/>
            <person name="Patil A."/>
            <person name="Atabakhsh K."/>
            <person name="Weakley A."/>
            <person name="Yan J."/>
            <person name="Brumbaugh A.R."/>
            <person name="Higginbottom S."/>
            <person name="Dimas A."/>
            <person name="Shiver A.L."/>
            <person name="Deutschbauer A."/>
            <person name="Neff N."/>
            <person name="Sonnenburg J.L."/>
            <person name="Huang K.C."/>
            <person name="Fischbach M.A."/>
        </authorList>
    </citation>
    <scope>NUCLEOTIDE SEQUENCE</scope>
    <source>
        <strain evidence="5">AP11</strain>
    </source>
</reference>
<keyword evidence="2" id="KW-0813">Transport</keyword>